<dbReference type="eggNOG" id="COG2740">
    <property type="taxonomic scope" value="Bacteria"/>
</dbReference>
<name>U3GZI4_9CORY</name>
<organism evidence="2 3">
    <name type="scientific">Corynebacterium argentoratense DSM 44202</name>
    <dbReference type="NCBI Taxonomy" id="1348662"/>
    <lineage>
        <taxon>Bacteria</taxon>
        <taxon>Bacillati</taxon>
        <taxon>Actinomycetota</taxon>
        <taxon>Actinomycetes</taxon>
        <taxon>Mycobacteriales</taxon>
        <taxon>Corynebacteriaceae</taxon>
        <taxon>Corynebacterium</taxon>
    </lineage>
</organism>
<reference evidence="2 3" key="1">
    <citation type="journal article" date="2013" name="Genome Announc.">
        <title>Whole-Genome Sequence of the Clinical Strain Corynebacterium argentoratense DSM 44202, Isolated from a Human Throat Specimen.</title>
        <authorList>
            <person name="Bomholt C."/>
            <person name="Glaub A."/>
            <person name="Gravermann K."/>
            <person name="Albersmeier A."/>
            <person name="Brinkrolf K."/>
            <person name="Ruckert C."/>
            <person name="Tauch A."/>
        </authorList>
    </citation>
    <scope>NUCLEOTIDE SEQUENCE [LARGE SCALE GENOMIC DNA]</scope>
    <source>
        <strain evidence="2">DSM 44202</strain>
    </source>
</reference>
<sequence length="71" mass="8068">MQGEFFVQPDPQRKLPGRGAWITPAQEAVEIAIARRQFARAFKVSAPVDAERLCSYIKEHTSKTKNVETEH</sequence>
<gene>
    <name evidence="2" type="ORF">CARG_05860</name>
</gene>
<dbReference type="PATRIC" id="fig|1348662.3.peg.1146"/>
<dbReference type="STRING" id="1348662.CARG_05860"/>
<dbReference type="PANTHER" id="PTHR34215:SF1">
    <property type="entry name" value="YLXR DOMAIN-CONTAINING PROTEIN"/>
    <property type="match status" value="1"/>
</dbReference>
<evidence type="ECO:0000259" key="1">
    <source>
        <dbReference type="Pfam" id="PF04296"/>
    </source>
</evidence>
<dbReference type="InterPro" id="IPR035931">
    <property type="entry name" value="YlxR-like_sf"/>
</dbReference>
<accession>U3GZI4</accession>
<dbReference type="Pfam" id="PF04296">
    <property type="entry name" value="YlxR"/>
    <property type="match status" value="1"/>
</dbReference>
<dbReference type="EMBL" id="CP006365">
    <property type="protein sequence ID" value="AGU15297.1"/>
    <property type="molecule type" value="Genomic_DNA"/>
</dbReference>
<dbReference type="Gene3D" id="3.30.1230.10">
    <property type="entry name" value="YlxR-like"/>
    <property type="match status" value="1"/>
</dbReference>
<dbReference type="InterPro" id="IPR007393">
    <property type="entry name" value="YlxR_dom"/>
</dbReference>
<evidence type="ECO:0000313" key="3">
    <source>
        <dbReference type="Proteomes" id="UP000016943"/>
    </source>
</evidence>
<feature type="domain" description="YlxR" evidence="1">
    <location>
        <begin position="7"/>
        <end position="51"/>
    </location>
</feature>
<dbReference type="KEGG" id="caz:CARG_05860"/>
<dbReference type="HOGENOM" id="CLU_147970_4_0_11"/>
<proteinExistence type="predicted"/>
<protein>
    <recommendedName>
        <fullName evidence="1">YlxR domain-containing protein</fullName>
    </recommendedName>
</protein>
<dbReference type="PANTHER" id="PTHR34215">
    <property type="entry name" value="BLL0784 PROTEIN"/>
    <property type="match status" value="1"/>
</dbReference>
<dbReference type="Proteomes" id="UP000016943">
    <property type="component" value="Chromosome"/>
</dbReference>
<keyword evidence="3" id="KW-1185">Reference proteome</keyword>
<dbReference type="InterPro" id="IPR037465">
    <property type="entry name" value="YlxR"/>
</dbReference>
<evidence type="ECO:0000313" key="2">
    <source>
        <dbReference type="EMBL" id="AGU15297.1"/>
    </source>
</evidence>
<dbReference type="AlphaFoldDB" id="U3GZI4"/>
<dbReference type="SUPFAM" id="SSF64376">
    <property type="entry name" value="YlxR-like"/>
    <property type="match status" value="1"/>
</dbReference>